<dbReference type="InterPro" id="IPR000322">
    <property type="entry name" value="Glyco_hydro_31_TIM"/>
</dbReference>
<dbReference type="Pfam" id="PF17137">
    <property type="entry name" value="DUF5110"/>
    <property type="match status" value="1"/>
</dbReference>
<proteinExistence type="inferred from homology"/>
<evidence type="ECO:0000313" key="7">
    <source>
        <dbReference type="EMBL" id="TWR24634.1"/>
    </source>
</evidence>
<dbReference type="PANTHER" id="PTHR22762">
    <property type="entry name" value="ALPHA-GLUCOSIDASE"/>
    <property type="match status" value="1"/>
</dbReference>
<dbReference type="EMBL" id="VOEI01000006">
    <property type="protein sequence ID" value="TWR24634.1"/>
    <property type="molecule type" value="Genomic_DNA"/>
</dbReference>
<dbReference type="GO" id="GO:0005975">
    <property type="term" value="P:carbohydrate metabolic process"/>
    <property type="evidence" value="ECO:0007669"/>
    <property type="project" value="InterPro"/>
</dbReference>
<evidence type="ECO:0000259" key="5">
    <source>
        <dbReference type="Pfam" id="PF17137"/>
    </source>
</evidence>
<gene>
    <name evidence="7" type="ORF">FPZ42_16195</name>
</gene>
<accession>A0A563TZ41</accession>
<dbReference type="AlphaFoldDB" id="A0A563TZ41"/>
<dbReference type="RefSeq" id="WP_146272894.1">
    <property type="nucleotide sequence ID" value="NZ_VOEI01000006.1"/>
</dbReference>
<evidence type="ECO:0000256" key="2">
    <source>
        <dbReference type="RuleBase" id="RU361185"/>
    </source>
</evidence>
<dbReference type="Proteomes" id="UP000318010">
    <property type="component" value="Unassembled WGS sequence"/>
</dbReference>
<dbReference type="PANTHER" id="PTHR22762:SF144">
    <property type="entry name" value="ALPHA-XYLOSIDASE"/>
    <property type="match status" value="1"/>
</dbReference>
<reference evidence="7 8" key="1">
    <citation type="submission" date="2019-07" db="EMBL/GenBank/DDBJ databases">
        <authorList>
            <person name="Kim J."/>
        </authorList>
    </citation>
    <scope>NUCLEOTIDE SEQUENCE [LARGE SCALE GENOMIC DNA]</scope>
    <source>
        <strain evidence="7 8">MJ1a</strain>
    </source>
</reference>
<evidence type="ECO:0000256" key="1">
    <source>
        <dbReference type="ARBA" id="ARBA00007806"/>
    </source>
</evidence>
<evidence type="ECO:0000313" key="8">
    <source>
        <dbReference type="Proteomes" id="UP000318010"/>
    </source>
</evidence>
<keyword evidence="2" id="KW-0326">Glycosidase</keyword>
<dbReference type="Gene3D" id="3.20.20.80">
    <property type="entry name" value="Glycosidases"/>
    <property type="match status" value="1"/>
</dbReference>
<dbReference type="InterPro" id="IPR013780">
    <property type="entry name" value="Glyco_hydro_b"/>
</dbReference>
<evidence type="ECO:0000259" key="6">
    <source>
        <dbReference type="Pfam" id="PF21365"/>
    </source>
</evidence>
<dbReference type="GO" id="GO:0030246">
    <property type="term" value="F:carbohydrate binding"/>
    <property type="evidence" value="ECO:0007669"/>
    <property type="project" value="InterPro"/>
</dbReference>
<dbReference type="SUPFAM" id="SSF51011">
    <property type="entry name" value="Glycosyl hydrolase domain"/>
    <property type="match status" value="1"/>
</dbReference>
<dbReference type="Gene3D" id="2.60.40.1760">
    <property type="entry name" value="glycosyl hydrolase (family 31)"/>
    <property type="match status" value="1"/>
</dbReference>
<evidence type="ECO:0000256" key="3">
    <source>
        <dbReference type="SAM" id="SignalP"/>
    </source>
</evidence>
<dbReference type="GO" id="GO:0004553">
    <property type="term" value="F:hydrolase activity, hydrolyzing O-glycosyl compounds"/>
    <property type="evidence" value="ECO:0007669"/>
    <property type="project" value="InterPro"/>
</dbReference>
<keyword evidence="8" id="KW-1185">Reference proteome</keyword>
<feature type="chain" id="PRO_5022146112" evidence="3">
    <location>
        <begin position="28"/>
        <end position="719"/>
    </location>
</feature>
<keyword evidence="2" id="KW-0378">Hydrolase</keyword>
<dbReference type="SUPFAM" id="SSF51445">
    <property type="entry name" value="(Trans)glycosidases"/>
    <property type="match status" value="1"/>
</dbReference>
<comment type="similarity">
    <text evidence="1 2">Belongs to the glycosyl hydrolase 31 family.</text>
</comment>
<dbReference type="Pfam" id="PF01055">
    <property type="entry name" value="Glyco_hydro_31_2nd"/>
    <property type="match status" value="1"/>
</dbReference>
<dbReference type="CDD" id="cd14752">
    <property type="entry name" value="GH31_N"/>
    <property type="match status" value="1"/>
</dbReference>
<dbReference type="InterPro" id="IPR048395">
    <property type="entry name" value="Glyco_hydro_31_C"/>
</dbReference>
<dbReference type="CDD" id="cd06592">
    <property type="entry name" value="GH31_NET37"/>
    <property type="match status" value="1"/>
</dbReference>
<organism evidence="7 8">
    <name type="scientific">Mucilaginibacter achroorhodeus</name>
    <dbReference type="NCBI Taxonomy" id="2599294"/>
    <lineage>
        <taxon>Bacteria</taxon>
        <taxon>Pseudomonadati</taxon>
        <taxon>Bacteroidota</taxon>
        <taxon>Sphingobacteriia</taxon>
        <taxon>Sphingobacteriales</taxon>
        <taxon>Sphingobacteriaceae</taxon>
        <taxon>Mucilaginibacter</taxon>
    </lineage>
</organism>
<dbReference type="OrthoDB" id="176168at2"/>
<sequence>MTNMIFTYPRLLALLLLTCLLQEPAIGQKMQVTEVAPGVKKINVGQPDKFNPYSFCEEKPKVNAMQQLPAGKLPFDINNIVATINDRGVVVEVPLDGDEQLYGFGLQIGSFNQRGLRKKPIVNDNPLNDLGYTHGPTTLYLSNKGYGILINTSRYTTFYCGSTSKNTGAVITARQTNGGNSVEDLYANKGGSGGKVAADIPGAKGVEIYVFEGPDLLSAMQRYNLFSGGGAIPAIWGLGVKYRVKADFKQADVKKTAAYFRQHHIPVDVLGLEPRWQTTAYSCSYVWNKDFFPDPQNLIDSMKLQGYHINLWEHAFVNAASPLYTPLKNRSGNYLVWNGLVPDFADKAASKLFADYHENTFIKQGISGFKMDECDNSNLSYGNATWSFPEHSRFPSGIDGEQMHQLFGLLYQKAIYNVYKQNNTRTYLDVRASSTFASSYPAAIYSDTYDHDEYIRMITNSGFAGMIWSPEVRESNTVKDLMRRSQTAVLSAQALYNSWYLQNPPWLQINKEKNNRNELMADANKVEADVRQLLDFRMSLLPYLYNAFAEYHYKGIPPFRALVMDYPTDEKVYNISDEYMIGSGILAAPLTEKSDERKVYLPKGNWYDFNTGKKMEGGKTYTVSTGLTELPIFIKEGTILPLARPLEYVSPQSRFELTCYVYGDKASTSLFEDDGITFNYNQGQYNNITLSYQNGKGLVNRKGNYQTNRYTVAKWVKVK</sequence>
<dbReference type="InterPro" id="IPR033403">
    <property type="entry name" value="DUF5110"/>
</dbReference>
<dbReference type="Pfam" id="PF21365">
    <property type="entry name" value="Glyco_hydro_31_3rd"/>
    <property type="match status" value="1"/>
</dbReference>
<evidence type="ECO:0000259" key="4">
    <source>
        <dbReference type="Pfam" id="PF01055"/>
    </source>
</evidence>
<protein>
    <submittedName>
        <fullName evidence="7">DUF5110 domain-containing protein</fullName>
    </submittedName>
</protein>
<feature type="signal peptide" evidence="3">
    <location>
        <begin position="1"/>
        <end position="27"/>
    </location>
</feature>
<name>A0A563TZ41_9SPHI</name>
<feature type="domain" description="DUF5110" evidence="5">
    <location>
        <begin position="656"/>
        <end position="712"/>
    </location>
</feature>
<keyword evidence="3" id="KW-0732">Signal</keyword>
<dbReference type="Gene3D" id="2.60.40.1180">
    <property type="entry name" value="Golgi alpha-mannosidase II"/>
    <property type="match status" value="2"/>
</dbReference>
<feature type="domain" description="Glycoside hydrolase family 31 TIM barrel" evidence="4">
    <location>
        <begin position="231"/>
        <end position="546"/>
    </location>
</feature>
<dbReference type="SUPFAM" id="SSF74650">
    <property type="entry name" value="Galactose mutarotase-like"/>
    <property type="match status" value="1"/>
</dbReference>
<dbReference type="InterPro" id="IPR011013">
    <property type="entry name" value="Gal_mutarotase_sf_dom"/>
</dbReference>
<dbReference type="InterPro" id="IPR017853">
    <property type="entry name" value="GH"/>
</dbReference>
<comment type="caution">
    <text evidence="7">The sequence shown here is derived from an EMBL/GenBank/DDBJ whole genome shotgun (WGS) entry which is preliminary data.</text>
</comment>
<feature type="domain" description="Glycosyl hydrolase family 31 C-terminal" evidence="6">
    <location>
        <begin position="555"/>
        <end position="640"/>
    </location>
</feature>